<sequence>MFMKDTPSDKLVEVLGLRDLFNPLHPQVIGRFLRRRGSTGSGALQLRNPVFSLRRALPALLVRFP</sequence>
<dbReference type="Proteomes" id="UP001432180">
    <property type="component" value="Chromosome"/>
</dbReference>
<proteinExistence type="predicted"/>
<evidence type="ECO:0000313" key="2">
    <source>
        <dbReference type="Proteomes" id="UP001432180"/>
    </source>
</evidence>
<protein>
    <submittedName>
        <fullName evidence="1">Uncharacterized protein</fullName>
    </submittedName>
</protein>
<accession>A0ABZ0S630</accession>
<evidence type="ECO:0000313" key="1">
    <source>
        <dbReference type="EMBL" id="WPL16463.1"/>
    </source>
</evidence>
<organism evidence="1 2">
    <name type="scientific">Thiorhodovibrio winogradskyi</name>
    <dbReference type="NCBI Taxonomy" id="77007"/>
    <lineage>
        <taxon>Bacteria</taxon>
        <taxon>Pseudomonadati</taxon>
        <taxon>Pseudomonadota</taxon>
        <taxon>Gammaproteobacteria</taxon>
        <taxon>Chromatiales</taxon>
        <taxon>Chromatiaceae</taxon>
        <taxon>Thiorhodovibrio</taxon>
    </lineage>
</organism>
<dbReference type="EMBL" id="CP121472">
    <property type="protein sequence ID" value="WPL16463.1"/>
    <property type="molecule type" value="Genomic_DNA"/>
</dbReference>
<reference evidence="1 2" key="1">
    <citation type="journal article" date="2023" name="Microorganisms">
        <title>Thiorhodovibrio frisius and Trv. litoralis spp. nov., Two Novel Members from a Clade of Fastidious Purple Sulfur Bacteria That Exhibit Unique Red-Shifted Light-Harvesting Capabilities.</title>
        <authorList>
            <person name="Methner A."/>
            <person name="Kuzyk S.B."/>
            <person name="Petersen J."/>
            <person name="Bauer S."/>
            <person name="Brinkmann H."/>
            <person name="Sichau K."/>
            <person name="Wanner G."/>
            <person name="Wolf J."/>
            <person name="Neumann-Schaal M."/>
            <person name="Henke P."/>
            <person name="Tank M."/>
            <person name="Sproer C."/>
            <person name="Bunk B."/>
            <person name="Overmann J."/>
        </authorList>
    </citation>
    <scope>NUCLEOTIDE SEQUENCE [LARGE SCALE GENOMIC DNA]</scope>
    <source>
        <strain evidence="1 2">DSM 6702</strain>
    </source>
</reference>
<keyword evidence="2" id="KW-1185">Reference proteome</keyword>
<gene>
    <name evidence="1" type="ORF">Thiowin_01417</name>
</gene>
<name>A0ABZ0S630_9GAMM</name>